<proteinExistence type="predicted"/>
<dbReference type="EMBL" id="CM016560">
    <property type="protein sequence ID" value="TKV97809.1"/>
    <property type="molecule type" value="Genomic_DNA"/>
</dbReference>
<dbReference type="Proteomes" id="UP000298652">
    <property type="component" value="Chromosome 9"/>
</dbReference>
<evidence type="ECO:0000313" key="2">
    <source>
        <dbReference type="Proteomes" id="UP000298652"/>
    </source>
</evidence>
<evidence type="ECO:0000313" key="1">
    <source>
        <dbReference type="EMBL" id="TKV97809.1"/>
    </source>
</evidence>
<name>A0A4U6T7L0_SETVI</name>
<sequence>MVDGLMLVCEQGLQQDKSKPTALDLKSLKVPVCFGGNSVWPPAGNEGKIKVLQMNGNVLLPHWGWWNENWSADCPSLHVVHNSSPWQPSSAEVLVVEKHHKEASTRSFTFQTNMVYLNMLMLETWSIVCLTGKDFPLWHRQAYHTSIDCI</sequence>
<keyword evidence="2" id="KW-1185">Reference proteome</keyword>
<dbReference type="Gramene" id="TKV97809">
    <property type="protein sequence ID" value="TKV97809"/>
    <property type="gene ID" value="SEVIR_9G519300v2"/>
</dbReference>
<accession>A0A4U6T7L0</accession>
<organism evidence="1 2">
    <name type="scientific">Setaria viridis</name>
    <name type="common">Green bristlegrass</name>
    <name type="synonym">Setaria italica subsp. viridis</name>
    <dbReference type="NCBI Taxonomy" id="4556"/>
    <lineage>
        <taxon>Eukaryota</taxon>
        <taxon>Viridiplantae</taxon>
        <taxon>Streptophyta</taxon>
        <taxon>Embryophyta</taxon>
        <taxon>Tracheophyta</taxon>
        <taxon>Spermatophyta</taxon>
        <taxon>Magnoliopsida</taxon>
        <taxon>Liliopsida</taxon>
        <taxon>Poales</taxon>
        <taxon>Poaceae</taxon>
        <taxon>PACMAD clade</taxon>
        <taxon>Panicoideae</taxon>
        <taxon>Panicodae</taxon>
        <taxon>Paniceae</taxon>
        <taxon>Cenchrinae</taxon>
        <taxon>Setaria</taxon>
    </lineage>
</organism>
<reference evidence="1" key="1">
    <citation type="submission" date="2019-03" db="EMBL/GenBank/DDBJ databases">
        <title>WGS assembly of Setaria viridis.</title>
        <authorList>
            <person name="Huang P."/>
            <person name="Jenkins J."/>
            <person name="Grimwood J."/>
            <person name="Barry K."/>
            <person name="Healey A."/>
            <person name="Mamidi S."/>
            <person name="Sreedasyam A."/>
            <person name="Shu S."/>
            <person name="Feldman M."/>
            <person name="Wu J."/>
            <person name="Yu Y."/>
            <person name="Chen C."/>
            <person name="Johnson J."/>
            <person name="Rokhsar D."/>
            <person name="Baxter I."/>
            <person name="Schmutz J."/>
            <person name="Brutnell T."/>
            <person name="Kellogg E."/>
        </authorList>
    </citation>
    <scope>NUCLEOTIDE SEQUENCE [LARGE SCALE GENOMIC DNA]</scope>
</reference>
<gene>
    <name evidence="1" type="ORF">SEVIR_9G519300v2</name>
</gene>
<dbReference type="AlphaFoldDB" id="A0A4U6T7L0"/>
<protein>
    <submittedName>
        <fullName evidence="1">Uncharacterized protein</fullName>
    </submittedName>
</protein>